<protein>
    <recommendedName>
        <fullName evidence="1">TRAM domain-containing protein</fullName>
    </recommendedName>
</protein>
<evidence type="ECO:0000313" key="2">
    <source>
        <dbReference type="EMBL" id="KYD21533.1"/>
    </source>
</evidence>
<gene>
    <name evidence="2" type="ORF">B4110_0376</name>
</gene>
<dbReference type="AlphaFoldDB" id="A0A150MAG4"/>
<name>A0A150MAG4_9BACL</name>
<dbReference type="Pfam" id="PF01938">
    <property type="entry name" value="TRAM"/>
    <property type="match status" value="1"/>
</dbReference>
<proteinExistence type="predicted"/>
<accession>A0A150MAG4</accession>
<dbReference type="Proteomes" id="UP000075324">
    <property type="component" value="Unassembled WGS sequence"/>
</dbReference>
<comment type="caution">
    <text evidence="2">The sequence shown here is derived from an EMBL/GenBank/DDBJ whole genome shotgun (WGS) entry which is preliminary data.</text>
</comment>
<dbReference type="SUPFAM" id="SSF50249">
    <property type="entry name" value="Nucleic acid-binding proteins"/>
    <property type="match status" value="1"/>
</dbReference>
<reference evidence="2 3" key="1">
    <citation type="submission" date="2016-01" db="EMBL/GenBank/DDBJ databases">
        <title>Draft Genome Sequences of Seven Thermophilic Sporeformers Isolated from Foods.</title>
        <authorList>
            <person name="Berendsen E.M."/>
            <person name="Wells-Bennik M.H."/>
            <person name="Krawcyk A.O."/>
            <person name="De Jong A."/>
            <person name="Holsappel S."/>
            <person name="Eijlander R.T."/>
            <person name="Kuipers O.P."/>
        </authorList>
    </citation>
    <scope>NUCLEOTIDE SEQUENCE [LARGE SCALE GENOMIC DNA]</scope>
    <source>
        <strain evidence="2 3">B4110</strain>
    </source>
</reference>
<dbReference type="PATRIC" id="fig|153151.4.peg.2393"/>
<evidence type="ECO:0000259" key="1">
    <source>
        <dbReference type="PROSITE" id="PS50926"/>
    </source>
</evidence>
<feature type="domain" description="TRAM" evidence="1">
    <location>
        <begin position="4"/>
        <end position="56"/>
    </location>
</feature>
<sequence>METPVAKNEYYDVVFEDLTHDGAGVAKIDGFPIFVPNGLPGEKAKVKVIKVNRCSD</sequence>
<dbReference type="InterPro" id="IPR002792">
    <property type="entry name" value="TRAM_dom"/>
</dbReference>
<dbReference type="Gene3D" id="2.40.50.140">
    <property type="entry name" value="Nucleic acid-binding proteins"/>
    <property type="match status" value="1"/>
</dbReference>
<dbReference type="PROSITE" id="PS50926">
    <property type="entry name" value="TRAM"/>
    <property type="match status" value="1"/>
</dbReference>
<organism evidence="2 3">
    <name type="scientific">Parageobacillus toebii</name>
    <dbReference type="NCBI Taxonomy" id="153151"/>
    <lineage>
        <taxon>Bacteria</taxon>
        <taxon>Bacillati</taxon>
        <taxon>Bacillota</taxon>
        <taxon>Bacilli</taxon>
        <taxon>Bacillales</taxon>
        <taxon>Anoxybacillaceae</taxon>
        <taxon>Parageobacillus</taxon>
    </lineage>
</organism>
<dbReference type="InterPro" id="IPR012340">
    <property type="entry name" value="NA-bd_OB-fold"/>
</dbReference>
<dbReference type="EMBL" id="LQYW01000188">
    <property type="protein sequence ID" value="KYD21533.1"/>
    <property type="molecule type" value="Genomic_DNA"/>
</dbReference>
<evidence type="ECO:0000313" key="3">
    <source>
        <dbReference type="Proteomes" id="UP000075324"/>
    </source>
</evidence>